<dbReference type="AlphaFoldDB" id="Q5P059"/>
<dbReference type="CDD" id="cd16345">
    <property type="entry name" value="LMWP_ArsC"/>
    <property type="match status" value="1"/>
</dbReference>
<dbReference type="STRING" id="76114.ebA5585"/>
<dbReference type="InterPro" id="IPR036196">
    <property type="entry name" value="Ptyr_pPase_sf"/>
</dbReference>
<reference evidence="3 4" key="1">
    <citation type="journal article" date="2005" name="Arch. Microbiol.">
        <title>The genome sequence of an anaerobic aromatic-degrading denitrifying bacterium, strain EbN1.</title>
        <authorList>
            <person name="Rabus R."/>
            <person name="Kube M."/>
            <person name="Heider J."/>
            <person name="Beck A."/>
            <person name="Heitmann K."/>
            <person name="Widdel F."/>
            <person name="Reinhardt R."/>
        </authorList>
    </citation>
    <scope>NUCLEOTIDE SEQUENCE [LARGE SCALE GENOMIC DNA]</scope>
    <source>
        <strain evidence="3 4">EbN1</strain>
    </source>
</reference>
<dbReference type="PANTHER" id="PTHR43428">
    <property type="entry name" value="ARSENATE REDUCTASE"/>
    <property type="match status" value="1"/>
</dbReference>
<feature type="domain" description="Phosphotyrosine protein phosphatase I" evidence="2">
    <location>
        <begin position="6"/>
        <end position="144"/>
    </location>
</feature>
<dbReference type="InterPro" id="IPR023485">
    <property type="entry name" value="Ptyr_pPase"/>
</dbReference>
<evidence type="ECO:0000259" key="2">
    <source>
        <dbReference type="SMART" id="SM00226"/>
    </source>
</evidence>
<dbReference type="Proteomes" id="UP000006552">
    <property type="component" value="Chromosome"/>
</dbReference>
<keyword evidence="1" id="KW-0059">Arsenical resistance</keyword>
<dbReference type="SMART" id="SM00226">
    <property type="entry name" value="LMWPc"/>
    <property type="match status" value="1"/>
</dbReference>
<evidence type="ECO:0000313" key="3">
    <source>
        <dbReference type="EMBL" id="CAI09305.1"/>
    </source>
</evidence>
<dbReference type="RefSeq" id="WP_011238971.1">
    <property type="nucleotide sequence ID" value="NC_006513.1"/>
</dbReference>
<dbReference type="OrthoDB" id="9793058at2"/>
<evidence type="ECO:0000313" key="4">
    <source>
        <dbReference type="Proteomes" id="UP000006552"/>
    </source>
</evidence>
<proteinExistence type="predicted"/>
<keyword evidence="4" id="KW-1185">Reference proteome</keyword>
<organism evidence="3 4">
    <name type="scientific">Aromatoleum aromaticum (strain DSM 19018 / LMG 30748 / EbN1)</name>
    <name type="common">Azoarcus sp. (strain EbN1)</name>
    <dbReference type="NCBI Taxonomy" id="76114"/>
    <lineage>
        <taxon>Bacteria</taxon>
        <taxon>Pseudomonadati</taxon>
        <taxon>Pseudomonadota</taxon>
        <taxon>Betaproteobacteria</taxon>
        <taxon>Rhodocyclales</taxon>
        <taxon>Rhodocyclaceae</taxon>
        <taxon>Aromatoleum</taxon>
    </lineage>
</organism>
<dbReference type="KEGG" id="eba:ebA5585"/>
<dbReference type="Gene3D" id="3.40.50.2300">
    <property type="match status" value="1"/>
</dbReference>
<accession>Q5P059</accession>
<gene>
    <name evidence="3" type="ORF">ebA5585</name>
</gene>
<dbReference type="EMBL" id="CR555306">
    <property type="protein sequence ID" value="CAI09305.1"/>
    <property type="molecule type" value="Genomic_DNA"/>
</dbReference>
<protein>
    <recommendedName>
        <fullName evidence="2">Phosphotyrosine protein phosphatase I domain-containing protein</fullName>
    </recommendedName>
</protein>
<dbReference type="HOGENOM" id="CLU_071415_3_0_4"/>
<evidence type="ECO:0000256" key="1">
    <source>
        <dbReference type="ARBA" id="ARBA00022849"/>
    </source>
</evidence>
<dbReference type="Pfam" id="PF01451">
    <property type="entry name" value="LMWPc"/>
    <property type="match status" value="1"/>
</dbReference>
<dbReference type="PANTHER" id="PTHR43428:SF1">
    <property type="entry name" value="ARSENATE REDUCTASE"/>
    <property type="match status" value="1"/>
</dbReference>
<name>Q5P059_AROAE</name>
<dbReference type="SUPFAM" id="SSF52788">
    <property type="entry name" value="Phosphotyrosine protein phosphatases I"/>
    <property type="match status" value="1"/>
</dbReference>
<dbReference type="eggNOG" id="COG0394">
    <property type="taxonomic scope" value="Bacteria"/>
</dbReference>
<sequence>MRDTPYNVLFISTGNAARSIIAEVVLNHVGDGRFRAFSAGSRPLGHVHPRTLEVLSSEGYDVAGVRSKSWSEFATDEAPQMDFIFTVCDKAAGEVCPVWPGQPITAHWSFPDPAAVEGDGDKLARAFTNAVAQIARRIRLFLSLPMETIERMSLQSMLREFGHE</sequence>
<dbReference type="GO" id="GO:0046685">
    <property type="term" value="P:response to arsenic-containing substance"/>
    <property type="evidence" value="ECO:0007669"/>
    <property type="project" value="UniProtKB-KW"/>
</dbReference>